<feature type="region of interest" description="Disordered" evidence="1">
    <location>
        <begin position="174"/>
        <end position="213"/>
    </location>
</feature>
<protein>
    <submittedName>
        <fullName evidence="2">Uncharacterized protein</fullName>
    </submittedName>
</protein>
<gene>
    <name evidence="2" type="ORF">PIB30_077557</name>
</gene>
<feature type="region of interest" description="Disordered" evidence="1">
    <location>
        <begin position="1"/>
        <end position="22"/>
    </location>
</feature>
<organism evidence="2 3">
    <name type="scientific">Stylosanthes scabra</name>
    <dbReference type="NCBI Taxonomy" id="79078"/>
    <lineage>
        <taxon>Eukaryota</taxon>
        <taxon>Viridiplantae</taxon>
        <taxon>Streptophyta</taxon>
        <taxon>Embryophyta</taxon>
        <taxon>Tracheophyta</taxon>
        <taxon>Spermatophyta</taxon>
        <taxon>Magnoliopsida</taxon>
        <taxon>eudicotyledons</taxon>
        <taxon>Gunneridae</taxon>
        <taxon>Pentapetalae</taxon>
        <taxon>rosids</taxon>
        <taxon>fabids</taxon>
        <taxon>Fabales</taxon>
        <taxon>Fabaceae</taxon>
        <taxon>Papilionoideae</taxon>
        <taxon>50 kb inversion clade</taxon>
        <taxon>dalbergioids sensu lato</taxon>
        <taxon>Dalbergieae</taxon>
        <taxon>Pterocarpus clade</taxon>
        <taxon>Stylosanthes</taxon>
    </lineage>
</organism>
<reference evidence="2 3" key="1">
    <citation type="journal article" date="2023" name="Plants (Basel)">
        <title>Bridging the Gap: Combining Genomics and Transcriptomics Approaches to Understand Stylosanthes scabra, an Orphan Legume from the Brazilian Caatinga.</title>
        <authorList>
            <person name="Ferreira-Neto J.R.C."/>
            <person name="da Silva M.D."/>
            <person name="Binneck E."/>
            <person name="de Melo N.F."/>
            <person name="da Silva R.H."/>
            <person name="de Melo A.L.T.M."/>
            <person name="Pandolfi V."/>
            <person name="Bustamante F.O."/>
            <person name="Brasileiro-Vidal A.C."/>
            <person name="Benko-Iseppon A.M."/>
        </authorList>
    </citation>
    <scope>NUCLEOTIDE SEQUENCE [LARGE SCALE GENOMIC DNA]</scope>
    <source>
        <tissue evidence="2">Leaves</tissue>
    </source>
</reference>
<sequence>MVAGDVALLAEGEGGRGRPRKNTGVQLNLEAASCPSTSTPTATTTTTATITPPFVATGELSVGLPQMIMIPTPGSRVQSFETNGAPQVQRSPAMPETQIPSQTASQPQPTTPATDTDMAEDDAEAAASATTGPRPLLLWDGHDCWDDVRKGTKEITNVFMEHYKWYAPYSAKHRMRRSSSGGKSGGRDSGSWEAMRPTCARLGRPGRLSDIGG</sequence>
<feature type="compositionally biased region" description="Polar residues" evidence="1">
    <location>
        <begin position="75"/>
        <end position="90"/>
    </location>
</feature>
<evidence type="ECO:0000256" key="1">
    <source>
        <dbReference type="SAM" id="MobiDB-lite"/>
    </source>
</evidence>
<name>A0ABU6WTC5_9FABA</name>
<accession>A0ABU6WTC5</accession>
<evidence type="ECO:0000313" key="2">
    <source>
        <dbReference type="EMBL" id="MED6187550.1"/>
    </source>
</evidence>
<proteinExistence type="predicted"/>
<feature type="compositionally biased region" description="Low complexity" evidence="1">
    <location>
        <begin position="97"/>
        <end position="116"/>
    </location>
</feature>
<feature type="region of interest" description="Disordered" evidence="1">
    <location>
        <begin position="74"/>
        <end position="139"/>
    </location>
</feature>
<evidence type="ECO:0000313" key="3">
    <source>
        <dbReference type="Proteomes" id="UP001341840"/>
    </source>
</evidence>
<dbReference type="Proteomes" id="UP001341840">
    <property type="component" value="Unassembled WGS sequence"/>
</dbReference>
<comment type="caution">
    <text evidence="2">The sequence shown here is derived from an EMBL/GenBank/DDBJ whole genome shotgun (WGS) entry which is preliminary data.</text>
</comment>
<keyword evidence="3" id="KW-1185">Reference proteome</keyword>
<dbReference type="EMBL" id="JASCZI010182289">
    <property type="protein sequence ID" value="MED6187550.1"/>
    <property type="molecule type" value="Genomic_DNA"/>
</dbReference>